<protein>
    <submittedName>
        <fullName evidence="2">Uncharacterized protein</fullName>
    </submittedName>
</protein>
<dbReference type="EMBL" id="JAFBFI010000027">
    <property type="protein sequence ID" value="MBM7694573.1"/>
    <property type="molecule type" value="Genomic_DNA"/>
</dbReference>
<evidence type="ECO:0000313" key="3">
    <source>
        <dbReference type="Proteomes" id="UP000823486"/>
    </source>
</evidence>
<dbReference type="Proteomes" id="UP000823486">
    <property type="component" value="Unassembled WGS sequence"/>
</dbReference>
<proteinExistence type="predicted"/>
<feature type="non-terminal residue" evidence="2">
    <location>
        <position position="1"/>
    </location>
</feature>
<dbReference type="RefSeq" id="WP_204547446.1">
    <property type="nucleotide sequence ID" value="NZ_JAFBFI010000027.1"/>
</dbReference>
<gene>
    <name evidence="2" type="ORF">JOC77_004036</name>
</gene>
<feature type="compositionally biased region" description="Basic and acidic residues" evidence="1">
    <location>
        <begin position="32"/>
        <end position="44"/>
    </location>
</feature>
<evidence type="ECO:0000256" key="1">
    <source>
        <dbReference type="SAM" id="MobiDB-lite"/>
    </source>
</evidence>
<organism evidence="2 3">
    <name type="scientific">Peribacillus deserti</name>
    <dbReference type="NCBI Taxonomy" id="673318"/>
    <lineage>
        <taxon>Bacteria</taxon>
        <taxon>Bacillati</taxon>
        <taxon>Bacillota</taxon>
        <taxon>Bacilli</taxon>
        <taxon>Bacillales</taxon>
        <taxon>Bacillaceae</taxon>
        <taxon>Peribacillus</taxon>
    </lineage>
</organism>
<feature type="region of interest" description="Disordered" evidence="1">
    <location>
        <begin position="32"/>
        <end position="51"/>
    </location>
</feature>
<name>A0ABS2QN38_9BACI</name>
<reference evidence="2 3" key="1">
    <citation type="submission" date="2021-01" db="EMBL/GenBank/DDBJ databases">
        <title>Genomic Encyclopedia of Type Strains, Phase IV (KMG-IV): sequencing the most valuable type-strain genomes for metagenomic binning, comparative biology and taxonomic classification.</title>
        <authorList>
            <person name="Goeker M."/>
        </authorList>
    </citation>
    <scope>NUCLEOTIDE SEQUENCE [LARGE SCALE GENOMIC DNA]</scope>
    <source>
        <strain evidence="2 3">DSM 105482</strain>
    </source>
</reference>
<keyword evidence="3" id="KW-1185">Reference proteome</keyword>
<accession>A0ABS2QN38</accession>
<evidence type="ECO:0000313" key="2">
    <source>
        <dbReference type="EMBL" id="MBM7694573.1"/>
    </source>
</evidence>
<sequence length="68" mass="7555">TSERHKKSGSKRPFLPFEGDWLMTEEVSSELDAAKSGERSEAQRRRLPKGIRKAAAKGRSCLLKAIGL</sequence>
<comment type="caution">
    <text evidence="2">The sequence shown here is derived from an EMBL/GenBank/DDBJ whole genome shotgun (WGS) entry which is preliminary data.</text>
</comment>